<dbReference type="KEGG" id="zju:107418468"/>
<evidence type="ECO:0000256" key="5">
    <source>
        <dbReference type="ARBA" id="ARBA00022801"/>
    </source>
</evidence>
<dbReference type="Gene3D" id="3.20.20.80">
    <property type="entry name" value="Glycosidases"/>
    <property type="match status" value="1"/>
</dbReference>
<feature type="domain" description="Glycosyl hydrolase family 31 C-terminal" evidence="14">
    <location>
        <begin position="669"/>
        <end position="758"/>
    </location>
</feature>
<dbReference type="GO" id="GO:0090599">
    <property type="term" value="F:alpha-glucosidase activity"/>
    <property type="evidence" value="ECO:0007669"/>
    <property type="project" value="UniProtKB-ARBA"/>
</dbReference>
<dbReference type="Pfam" id="PF21365">
    <property type="entry name" value="Glyco_hydro_31_3rd"/>
    <property type="match status" value="1"/>
</dbReference>
<dbReference type="InParanoid" id="A0A6P3ZS79"/>
<evidence type="ECO:0000256" key="11">
    <source>
        <dbReference type="SAM" id="SignalP"/>
    </source>
</evidence>
<feature type="compositionally biased region" description="Low complexity" evidence="10">
    <location>
        <begin position="119"/>
        <end position="131"/>
    </location>
</feature>
<dbReference type="InterPro" id="IPR000322">
    <property type="entry name" value="Glyco_hydro_31_TIM"/>
</dbReference>
<dbReference type="RefSeq" id="XP_015882655.3">
    <property type="nucleotide sequence ID" value="XM_016027169.3"/>
</dbReference>
<evidence type="ECO:0000256" key="6">
    <source>
        <dbReference type="ARBA" id="ARBA00023180"/>
    </source>
</evidence>
<dbReference type="SUPFAM" id="SSF74650">
    <property type="entry name" value="Galactose mutarotase-like"/>
    <property type="match status" value="1"/>
</dbReference>
<dbReference type="PROSITE" id="PS00129">
    <property type="entry name" value="GLYCOSYL_HYDROL_F31_1"/>
    <property type="match status" value="1"/>
</dbReference>
<dbReference type="AlphaFoldDB" id="A0A6P3ZS79"/>
<dbReference type="InterPro" id="IPR048395">
    <property type="entry name" value="Glyco_hydro_31_C"/>
</dbReference>
<evidence type="ECO:0000256" key="3">
    <source>
        <dbReference type="ARBA" id="ARBA00012741"/>
    </source>
</evidence>
<dbReference type="GO" id="GO:0030246">
    <property type="term" value="F:carbohydrate binding"/>
    <property type="evidence" value="ECO:0007669"/>
    <property type="project" value="InterPro"/>
</dbReference>
<evidence type="ECO:0000259" key="13">
    <source>
        <dbReference type="Pfam" id="PF13802"/>
    </source>
</evidence>
<evidence type="ECO:0000256" key="8">
    <source>
        <dbReference type="ARBA" id="ARBA00041343"/>
    </source>
</evidence>
<feature type="signal peptide" evidence="11">
    <location>
        <begin position="1"/>
        <end position="30"/>
    </location>
</feature>
<comment type="catalytic activity">
    <reaction evidence="1">
        <text>Hydrolysis of terminal, non-reducing (1-&gt;4)-linked alpha-D-glucose residues with release of alpha-D-glucose.</text>
        <dbReference type="EC" id="3.2.1.20"/>
    </reaction>
</comment>
<keyword evidence="15" id="KW-1185">Reference proteome</keyword>
<dbReference type="CDD" id="cd06602">
    <property type="entry name" value="GH31_MGAM_SI_GAA"/>
    <property type="match status" value="1"/>
</dbReference>
<dbReference type="InterPro" id="IPR011013">
    <property type="entry name" value="Gal_mutarotase_sf_dom"/>
</dbReference>
<evidence type="ECO:0000256" key="4">
    <source>
        <dbReference type="ARBA" id="ARBA00022729"/>
    </source>
</evidence>
<evidence type="ECO:0000313" key="16">
    <source>
        <dbReference type="RefSeq" id="XP_015882655.3"/>
    </source>
</evidence>
<feature type="region of interest" description="Disordered" evidence="10">
    <location>
        <begin position="109"/>
        <end position="131"/>
    </location>
</feature>
<dbReference type="SUPFAM" id="SSF51011">
    <property type="entry name" value="Glycosyl hydrolase domain"/>
    <property type="match status" value="1"/>
</dbReference>
<keyword evidence="4 11" id="KW-0732">Signal</keyword>
<gene>
    <name evidence="16" type="primary">LOC107418468</name>
</gene>
<proteinExistence type="inferred from homology"/>
<organism evidence="15 16">
    <name type="scientific">Ziziphus jujuba</name>
    <name type="common">Chinese jujube</name>
    <name type="synonym">Ziziphus sativa</name>
    <dbReference type="NCBI Taxonomy" id="326968"/>
    <lineage>
        <taxon>Eukaryota</taxon>
        <taxon>Viridiplantae</taxon>
        <taxon>Streptophyta</taxon>
        <taxon>Embryophyta</taxon>
        <taxon>Tracheophyta</taxon>
        <taxon>Spermatophyta</taxon>
        <taxon>Magnoliopsida</taxon>
        <taxon>eudicotyledons</taxon>
        <taxon>Gunneridae</taxon>
        <taxon>Pentapetalae</taxon>
        <taxon>rosids</taxon>
        <taxon>fabids</taxon>
        <taxon>Rosales</taxon>
        <taxon>Rhamnaceae</taxon>
        <taxon>Paliureae</taxon>
        <taxon>Ziziphus</taxon>
    </lineage>
</organism>
<evidence type="ECO:0000256" key="7">
    <source>
        <dbReference type="ARBA" id="ARBA00023295"/>
    </source>
</evidence>
<protein>
    <recommendedName>
        <fullName evidence="3">alpha-glucosidase</fullName>
        <ecNumber evidence="3">3.2.1.20</ecNumber>
    </recommendedName>
    <alternativeName>
        <fullName evidence="8">Maltase</fullName>
    </alternativeName>
</protein>
<evidence type="ECO:0000256" key="10">
    <source>
        <dbReference type="SAM" id="MobiDB-lite"/>
    </source>
</evidence>
<reference evidence="15" key="1">
    <citation type="submission" date="2025-05" db="UniProtKB">
        <authorList>
            <consortium name="RefSeq"/>
        </authorList>
    </citation>
    <scope>NUCLEOTIDE SEQUENCE [LARGE SCALE GENOMIC DNA]</scope>
</reference>
<evidence type="ECO:0000259" key="12">
    <source>
        <dbReference type="Pfam" id="PF01055"/>
    </source>
</evidence>
<evidence type="ECO:0000259" key="14">
    <source>
        <dbReference type="Pfam" id="PF21365"/>
    </source>
</evidence>
<accession>A0A6P3ZS79</accession>
<comment type="similarity">
    <text evidence="2 9">Belongs to the glycosyl hydrolase 31 family.</text>
</comment>
<dbReference type="Pfam" id="PF13802">
    <property type="entry name" value="Gal_mutarotas_2"/>
    <property type="match status" value="1"/>
</dbReference>
<dbReference type="GO" id="GO:0005975">
    <property type="term" value="P:carbohydrate metabolic process"/>
    <property type="evidence" value="ECO:0007669"/>
    <property type="project" value="InterPro"/>
</dbReference>
<dbReference type="InterPro" id="IPR030458">
    <property type="entry name" value="Glyco_hydro_31_AS"/>
</dbReference>
<feature type="domain" description="Glycoside hydrolase family 31 TIM barrel" evidence="12">
    <location>
        <begin position="313"/>
        <end position="661"/>
    </location>
</feature>
<feature type="chain" id="PRO_5046061115" description="alpha-glucosidase" evidence="11">
    <location>
        <begin position="31"/>
        <end position="907"/>
    </location>
</feature>
<sequence>MKKRENLLEIPCFLVVLGFLFLGLLNGSNGQDPIGFGYSVRSVVSNDTGKFLTAELELINGTNTFGPDVQSLTLTASYDTKDRLRIRITDAKTQRWEISHDIIPRPFHPTNPLNHDHLSPPSENLSSPSENQVLLSDPNSDLVFTLHNTTPFGFTVSRNSSGDVLFDTSPNGSNPDTFFIFKDQYIQLSSSLPDNNRSSLYGLGERTRSSFKLTPGQNFTLWNSDIPSARTDVNLYGSHPFYLDVRSASGDGKVAAGTSHGVLLLNSNGMDIVYGGDRITYKVIGGVVDLYIFSGSTPELVTEQYTELIGRPAPIPYWAFGFHQCRYGYKDVSDLEGVVANYSSAQIPLEVIWTDIDHMDGYKDFTLDPINFPQDKMKNFTDRLHQNGQKYVLILDPGIAVNDSYETYTRGLKADAYIKHNGTNYLGKVWPGPVYFPDFLNPAGGSFWGNEIKIFQDIIAFDGLWLDMNEIANFITTPSLSNSTLDEPPYKINSVGGQRGISVNTVPATALHFGNITEYNAHNLYGLLEARATNEALVNVTGKRPFILTRSTFVGSGKYTAHWTGDNAAKWEDLAYSIPAILNFGLFGIPMVGADICGFLGSTNEELCARWIQLGAFYPFSRDHSDKNSNRQELYLWESVAASARKVLGLRYRLLPLFYTLMYEAHKKGTPIARPLFFSFPEDNNTYDINSQFLIGRGILVSPALQSGSVSVNAYFPAGNWFDLFNLSHSVSVQSGNFVTLDTPPDHINVHVREGNILALQGEALTTNAARNTTFQLLVVNSNSTNSSGEVFLDDGEEVEIGGDGGKWSLVSFSSSVQGNKVVVESNVTNPEFALSQNWIIDKITAIGLENATTVKGYQLYPSSGSSFRKYSGIKTSFESFGKFSKVEVPGLSLPIGKPFKLEVNLG</sequence>
<dbReference type="PANTHER" id="PTHR22762:SF133">
    <property type="entry name" value="P-TYPE DOMAIN-CONTAINING PROTEIN"/>
    <property type="match status" value="1"/>
</dbReference>
<dbReference type="CDD" id="cd14752">
    <property type="entry name" value="GH31_N"/>
    <property type="match status" value="1"/>
</dbReference>
<dbReference type="Proteomes" id="UP001652623">
    <property type="component" value="Chromosome 1"/>
</dbReference>
<name>A0A6P3ZS79_ZIZJJ</name>
<dbReference type="InterPro" id="IPR013780">
    <property type="entry name" value="Glyco_hydro_b"/>
</dbReference>
<dbReference type="PROSITE" id="PS00707">
    <property type="entry name" value="GLYCOSYL_HYDROL_F31_2"/>
    <property type="match status" value="1"/>
</dbReference>
<dbReference type="InterPro" id="IPR025887">
    <property type="entry name" value="Glyco_hydro_31_N_dom"/>
</dbReference>
<reference evidence="16" key="2">
    <citation type="submission" date="2025-08" db="UniProtKB">
        <authorList>
            <consortium name="RefSeq"/>
        </authorList>
    </citation>
    <scope>IDENTIFICATION</scope>
    <source>
        <tissue evidence="16">Seedling</tissue>
    </source>
</reference>
<evidence type="ECO:0000256" key="9">
    <source>
        <dbReference type="RuleBase" id="RU361185"/>
    </source>
</evidence>
<keyword evidence="5 9" id="KW-0378">Hydrolase</keyword>
<dbReference type="PANTHER" id="PTHR22762">
    <property type="entry name" value="ALPHA-GLUCOSIDASE"/>
    <property type="match status" value="1"/>
</dbReference>
<feature type="domain" description="Glycoside hydrolase family 31 N-terminal" evidence="13">
    <location>
        <begin position="84"/>
        <end position="247"/>
    </location>
</feature>
<dbReference type="Gene3D" id="2.60.40.1760">
    <property type="entry name" value="glycosyl hydrolase (family 31)"/>
    <property type="match status" value="1"/>
</dbReference>
<evidence type="ECO:0000313" key="15">
    <source>
        <dbReference type="Proteomes" id="UP001652623"/>
    </source>
</evidence>
<evidence type="ECO:0000256" key="1">
    <source>
        <dbReference type="ARBA" id="ARBA00001657"/>
    </source>
</evidence>
<dbReference type="InterPro" id="IPR030459">
    <property type="entry name" value="Glyco_hydro_31_CS"/>
</dbReference>
<dbReference type="GeneID" id="107418468"/>
<dbReference type="Gene3D" id="2.60.40.1180">
    <property type="entry name" value="Golgi alpha-mannosidase II"/>
    <property type="match status" value="2"/>
</dbReference>
<keyword evidence="6" id="KW-0325">Glycoprotein</keyword>
<dbReference type="EC" id="3.2.1.20" evidence="3"/>
<dbReference type="Pfam" id="PF01055">
    <property type="entry name" value="Glyco_hydro_31_2nd"/>
    <property type="match status" value="1"/>
</dbReference>
<keyword evidence="7 9" id="KW-0326">Glycosidase</keyword>
<dbReference type="FunCoup" id="A0A6P3ZS79">
    <property type="interactions" value="2811"/>
</dbReference>
<dbReference type="InterPro" id="IPR017853">
    <property type="entry name" value="GH"/>
</dbReference>
<dbReference type="SUPFAM" id="SSF51445">
    <property type="entry name" value="(Trans)glycosidases"/>
    <property type="match status" value="1"/>
</dbReference>
<evidence type="ECO:0000256" key="2">
    <source>
        <dbReference type="ARBA" id="ARBA00007806"/>
    </source>
</evidence>